<feature type="chain" id="PRO_5040443472" description="Secreted protein" evidence="1">
    <location>
        <begin position="22"/>
        <end position="114"/>
    </location>
</feature>
<gene>
    <name evidence="2" type="ORF">CPB84DRAFT_1799583</name>
</gene>
<dbReference type="EMBL" id="JADNYJ010000267">
    <property type="protein sequence ID" value="KAF8872438.1"/>
    <property type="molecule type" value="Genomic_DNA"/>
</dbReference>
<evidence type="ECO:0008006" key="4">
    <source>
        <dbReference type="Google" id="ProtNLM"/>
    </source>
</evidence>
<comment type="caution">
    <text evidence="2">The sequence shown here is derived from an EMBL/GenBank/DDBJ whole genome shotgun (WGS) entry which is preliminary data.</text>
</comment>
<evidence type="ECO:0000313" key="3">
    <source>
        <dbReference type="Proteomes" id="UP000724874"/>
    </source>
</evidence>
<keyword evidence="3" id="KW-1185">Reference proteome</keyword>
<dbReference type="Proteomes" id="UP000724874">
    <property type="component" value="Unassembled WGS sequence"/>
</dbReference>
<organism evidence="2 3">
    <name type="scientific">Gymnopilus junonius</name>
    <name type="common">Spectacular rustgill mushroom</name>
    <name type="synonym">Gymnopilus spectabilis subsp. junonius</name>
    <dbReference type="NCBI Taxonomy" id="109634"/>
    <lineage>
        <taxon>Eukaryota</taxon>
        <taxon>Fungi</taxon>
        <taxon>Dikarya</taxon>
        <taxon>Basidiomycota</taxon>
        <taxon>Agaricomycotina</taxon>
        <taxon>Agaricomycetes</taxon>
        <taxon>Agaricomycetidae</taxon>
        <taxon>Agaricales</taxon>
        <taxon>Agaricineae</taxon>
        <taxon>Hymenogastraceae</taxon>
        <taxon>Gymnopilus</taxon>
    </lineage>
</organism>
<proteinExistence type="predicted"/>
<keyword evidence="1" id="KW-0732">Signal</keyword>
<protein>
    <recommendedName>
        <fullName evidence="4">Secreted protein</fullName>
    </recommendedName>
</protein>
<feature type="signal peptide" evidence="1">
    <location>
        <begin position="1"/>
        <end position="21"/>
    </location>
</feature>
<reference evidence="2" key="1">
    <citation type="submission" date="2020-11" db="EMBL/GenBank/DDBJ databases">
        <authorList>
            <consortium name="DOE Joint Genome Institute"/>
            <person name="Ahrendt S."/>
            <person name="Riley R."/>
            <person name="Andreopoulos W."/>
            <person name="LaButti K."/>
            <person name="Pangilinan J."/>
            <person name="Ruiz-duenas F.J."/>
            <person name="Barrasa J.M."/>
            <person name="Sanchez-Garcia M."/>
            <person name="Camarero S."/>
            <person name="Miyauchi S."/>
            <person name="Serrano A."/>
            <person name="Linde D."/>
            <person name="Babiker R."/>
            <person name="Drula E."/>
            <person name="Ayuso-Fernandez I."/>
            <person name="Pacheco R."/>
            <person name="Padilla G."/>
            <person name="Ferreira P."/>
            <person name="Barriuso J."/>
            <person name="Kellner H."/>
            <person name="Castanera R."/>
            <person name="Alfaro M."/>
            <person name="Ramirez L."/>
            <person name="Pisabarro A.G."/>
            <person name="Kuo A."/>
            <person name="Tritt A."/>
            <person name="Lipzen A."/>
            <person name="He G."/>
            <person name="Yan M."/>
            <person name="Ng V."/>
            <person name="Cullen D."/>
            <person name="Martin F."/>
            <person name="Rosso M.-N."/>
            <person name="Henrissat B."/>
            <person name="Hibbett D."/>
            <person name="Martinez A.T."/>
            <person name="Grigoriev I.V."/>
        </authorList>
    </citation>
    <scope>NUCLEOTIDE SEQUENCE</scope>
    <source>
        <strain evidence="2">AH 44721</strain>
    </source>
</reference>
<evidence type="ECO:0000313" key="2">
    <source>
        <dbReference type="EMBL" id="KAF8872438.1"/>
    </source>
</evidence>
<evidence type="ECO:0000256" key="1">
    <source>
        <dbReference type="SAM" id="SignalP"/>
    </source>
</evidence>
<dbReference type="AlphaFoldDB" id="A0A9P5NAS8"/>
<accession>A0A9P5NAS8</accession>
<sequence>MWRRRVYAACILVCMATGTAGYVPHQSVVWGPQDGHFQLHRSKLIWNTYRHLWLRQWILVLKEKLQSRTQKKRKKQGHKWQRRRCSPRTLFRLAKIGLLNLGSDPVAMAYIHYS</sequence>
<name>A0A9P5NAS8_GYMJU</name>